<dbReference type="Proteomes" id="UP000316304">
    <property type="component" value="Unassembled WGS sequence"/>
</dbReference>
<evidence type="ECO:0000313" key="4">
    <source>
        <dbReference type="Proteomes" id="UP000316304"/>
    </source>
</evidence>
<feature type="region of interest" description="Disordered" evidence="1">
    <location>
        <begin position="56"/>
        <end position="105"/>
    </location>
</feature>
<feature type="compositionally biased region" description="Basic and acidic residues" evidence="1">
    <location>
        <begin position="225"/>
        <end position="234"/>
    </location>
</feature>
<accession>A0A5C6CIK9</accession>
<evidence type="ECO:0000256" key="2">
    <source>
        <dbReference type="SAM" id="SignalP"/>
    </source>
</evidence>
<evidence type="ECO:0000313" key="3">
    <source>
        <dbReference type="EMBL" id="TWU23935.1"/>
    </source>
</evidence>
<evidence type="ECO:0000256" key="1">
    <source>
        <dbReference type="SAM" id="MobiDB-lite"/>
    </source>
</evidence>
<keyword evidence="4" id="KW-1185">Reference proteome</keyword>
<dbReference type="EMBL" id="SJPT01000003">
    <property type="protein sequence ID" value="TWU23935.1"/>
    <property type="molecule type" value="Genomic_DNA"/>
</dbReference>
<proteinExistence type="predicted"/>
<dbReference type="AlphaFoldDB" id="A0A5C6CIK9"/>
<protein>
    <submittedName>
        <fullName evidence="3">Uncharacterized protein</fullName>
    </submittedName>
</protein>
<dbReference type="PROSITE" id="PS51257">
    <property type="entry name" value="PROKAR_LIPOPROTEIN"/>
    <property type="match status" value="1"/>
</dbReference>
<feature type="signal peptide" evidence="2">
    <location>
        <begin position="1"/>
        <end position="25"/>
    </location>
</feature>
<feature type="region of interest" description="Disordered" evidence="1">
    <location>
        <begin position="143"/>
        <end position="287"/>
    </location>
</feature>
<comment type="caution">
    <text evidence="3">The sequence shown here is derived from an EMBL/GenBank/DDBJ whole genome shotgun (WGS) entry which is preliminary data.</text>
</comment>
<keyword evidence="2" id="KW-0732">Signal</keyword>
<name>A0A5C6CIK9_9BACT</name>
<feature type="chain" id="PRO_5022853631" evidence="2">
    <location>
        <begin position="26"/>
        <end position="703"/>
    </location>
</feature>
<organism evidence="3 4">
    <name type="scientific">Novipirellula galeiformis</name>
    <dbReference type="NCBI Taxonomy" id="2528004"/>
    <lineage>
        <taxon>Bacteria</taxon>
        <taxon>Pseudomonadati</taxon>
        <taxon>Planctomycetota</taxon>
        <taxon>Planctomycetia</taxon>
        <taxon>Pirellulales</taxon>
        <taxon>Pirellulaceae</taxon>
        <taxon>Novipirellula</taxon>
    </lineage>
</organism>
<gene>
    <name evidence="3" type="ORF">Pla52o_18580</name>
</gene>
<sequence length="703" mass="78006" precursor="true">MKRYPRSRTSLSCLLALSCSQFAIGGDEVVLAPALETAAEAQIARRPWLLDVLSKKPESKQDAGASMLPTPPPNRPRVSDPPSMKDSLANVPLSRDEQSDATPLDIGTVDAAPVDVYAHKGASVLQHDERDDDNWVPRSLGRALRAQGQSRPTLAPASPRKTTSEVTPELMPEPEVAREPELTPEPEVTPKPEVAAKPEVTAKSFNRGVEVRPKLVPLSDPTVNESHRSVKDSQAENSTNWEDSERSSPPSNSSDETMEVQERFDIEDSEIADAPHEDAELDSSFAEHLRNAKPVQRKLRSVTIDPASPGGFRLEPAPRQREASEAADASLPRRRSNSVGDQFAGEPPADESLGDREPVSLDYVGMPTGPLKLSASVAKMKPVMQRCLVNYYRNPEIANQRSNWGMLHSIMVYGVDTKIVAERQHFNAIAWIAGNNACRGQRLIETDRDGIHVRSGVGLQGHQAQMLCVFSLCDVPIEYPLYVGTTKYSVRDVVKREMADCKSGAELTFTLIGLSHYLDTDASWLASDGSRWDFERLIREELSQPIVGAACGGTHRLMGFSHALRKRRAEGRPITGQWARAEVFTNDFIEYAFSLQNRDGSMSTNWFEGREDNGKMDRKVQTTGHMVEWMLTTLPDSQLQDPRLVRAVRYLLASMYNEPKHDWQIGPKGHALRALAMYYQRTYRSGPAWQTPAIASGARTLQR</sequence>
<feature type="region of interest" description="Disordered" evidence="1">
    <location>
        <begin position="300"/>
        <end position="360"/>
    </location>
</feature>
<reference evidence="3 4" key="1">
    <citation type="submission" date="2019-02" db="EMBL/GenBank/DDBJ databases">
        <title>Deep-cultivation of Planctomycetes and their phenomic and genomic characterization uncovers novel biology.</title>
        <authorList>
            <person name="Wiegand S."/>
            <person name="Jogler M."/>
            <person name="Boedeker C."/>
            <person name="Pinto D."/>
            <person name="Vollmers J."/>
            <person name="Rivas-Marin E."/>
            <person name="Kohn T."/>
            <person name="Peeters S.H."/>
            <person name="Heuer A."/>
            <person name="Rast P."/>
            <person name="Oberbeckmann S."/>
            <person name="Bunk B."/>
            <person name="Jeske O."/>
            <person name="Meyerdierks A."/>
            <person name="Storesund J.E."/>
            <person name="Kallscheuer N."/>
            <person name="Luecker S."/>
            <person name="Lage O.M."/>
            <person name="Pohl T."/>
            <person name="Merkel B.J."/>
            <person name="Hornburger P."/>
            <person name="Mueller R.-W."/>
            <person name="Bruemmer F."/>
            <person name="Labrenz M."/>
            <person name="Spormann A.M."/>
            <person name="Op Den Camp H."/>
            <person name="Overmann J."/>
            <person name="Amann R."/>
            <person name="Jetten M.S.M."/>
            <person name="Mascher T."/>
            <person name="Medema M.H."/>
            <person name="Devos D.P."/>
            <person name="Kaster A.-K."/>
            <person name="Ovreas L."/>
            <person name="Rohde M."/>
            <person name="Galperin M.Y."/>
            <person name="Jogler C."/>
        </authorList>
    </citation>
    <scope>NUCLEOTIDE SEQUENCE [LARGE SCALE GENOMIC DNA]</scope>
    <source>
        <strain evidence="3 4">Pla52o</strain>
    </source>
</reference>